<dbReference type="Pfam" id="PF17768">
    <property type="entry name" value="RecJ_OB"/>
    <property type="match status" value="1"/>
</dbReference>
<feature type="domain" description="RecJ OB" evidence="8">
    <location>
        <begin position="436"/>
        <end position="542"/>
    </location>
</feature>
<dbReference type="Proteomes" id="UP000198817">
    <property type="component" value="Unassembled WGS sequence"/>
</dbReference>
<dbReference type="PANTHER" id="PTHR30255:SF2">
    <property type="entry name" value="SINGLE-STRANDED-DNA-SPECIFIC EXONUCLEASE RECJ"/>
    <property type="match status" value="1"/>
</dbReference>
<feature type="domain" description="DDH" evidence="6">
    <location>
        <begin position="58"/>
        <end position="207"/>
    </location>
</feature>
<evidence type="ECO:0000259" key="8">
    <source>
        <dbReference type="Pfam" id="PF17768"/>
    </source>
</evidence>
<evidence type="ECO:0000313" key="9">
    <source>
        <dbReference type="EMBL" id="SFU46483.1"/>
    </source>
</evidence>
<dbReference type="GO" id="GO:0008409">
    <property type="term" value="F:5'-3' exonuclease activity"/>
    <property type="evidence" value="ECO:0007669"/>
    <property type="project" value="InterPro"/>
</dbReference>
<keyword evidence="3" id="KW-0540">Nuclease</keyword>
<evidence type="ECO:0000313" key="10">
    <source>
        <dbReference type="Proteomes" id="UP000198817"/>
    </source>
</evidence>
<dbReference type="GO" id="GO:0006310">
    <property type="term" value="P:DNA recombination"/>
    <property type="evidence" value="ECO:0007669"/>
    <property type="project" value="InterPro"/>
</dbReference>
<dbReference type="SUPFAM" id="SSF64182">
    <property type="entry name" value="DHH phosphoesterases"/>
    <property type="match status" value="1"/>
</dbReference>
<dbReference type="Gene3D" id="3.10.310.30">
    <property type="match status" value="1"/>
</dbReference>
<evidence type="ECO:0000256" key="3">
    <source>
        <dbReference type="ARBA" id="ARBA00022722"/>
    </source>
</evidence>
<dbReference type="InterPro" id="IPR038763">
    <property type="entry name" value="DHH_sf"/>
</dbReference>
<gene>
    <name evidence="9" type="ORF">SAMN05216508_10637</name>
</gene>
<evidence type="ECO:0000256" key="5">
    <source>
        <dbReference type="ARBA" id="ARBA00022839"/>
    </source>
</evidence>
<dbReference type="InterPro" id="IPR004610">
    <property type="entry name" value="RecJ"/>
</dbReference>
<evidence type="ECO:0000256" key="1">
    <source>
        <dbReference type="ARBA" id="ARBA00005915"/>
    </source>
</evidence>
<dbReference type="GO" id="GO:0006281">
    <property type="term" value="P:DNA repair"/>
    <property type="evidence" value="ECO:0007669"/>
    <property type="project" value="InterPro"/>
</dbReference>
<evidence type="ECO:0000259" key="6">
    <source>
        <dbReference type="Pfam" id="PF01368"/>
    </source>
</evidence>
<evidence type="ECO:0000256" key="4">
    <source>
        <dbReference type="ARBA" id="ARBA00022801"/>
    </source>
</evidence>
<organism evidence="9 10">
    <name type="scientific">Eubacterium pyruvativorans</name>
    <dbReference type="NCBI Taxonomy" id="155865"/>
    <lineage>
        <taxon>Bacteria</taxon>
        <taxon>Bacillati</taxon>
        <taxon>Bacillota</taxon>
        <taxon>Clostridia</taxon>
        <taxon>Eubacteriales</taxon>
        <taxon>Eubacteriaceae</taxon>
        <taxon>Eubacterium</taxon>
    </lineage>
</organism>
<keyword evidence="10" id="KW-1185">Reference proteome</keyword>
<feature type="domain" description="DHHA1" evidence="7">
    <location>
        <begin position="326"/>
        <end position="418"/>
    </location>
</feature>
<dbReference type="RefSeq" id="WP_177207388.1">
    <property type="nucleotide sequence ID" value="NZ_FOWF01000007.1"/>
</dbReference>
<reference evidence="9 10" key="1">
    <citation type="submission" date="2016-10" db="EMBL/GenBank/DDBJ databases">
        <authorList>
            <person name="de Groot N.N."/>
        </authorList>
    </citation>
    <scope>NUCLEOTIDE SEQUENCE [LARGE SCALE GENOMIC DNA]</scope>
    <source>
        <strain evidence="9 10">KHGC13</strain>
    </source>
</reference>
<comment type="similarity">
    <text evidence="1">Belongs to the RecJ family.</text>
</comment>
<dbReference type="GO" id="GO:0003676">
    <property type="term" value="F:nucleic acid binding"/>
    <property type="evidence" value="ECO:0007669"/>
    <property type="project" value="InterPro"/>
</dbReference>
<sequence>MELEPKLLELLRNRGIESEEDIREFLSDKPRRTYDPFLLPDMEEGVDCILSAIEDGQKICIFGDYDADGVTSTTILWEVLSRLTDNLMYYIPSRFGEGYGLSRGAIDRVREQGAGFLVTVDCGSVSVDEVAYARSLGMGVVVTDHHTVSDRMADCPVINPARPDSGYPFSYLAGCGVAFKTAQALSEITGLPKRVLTRTLDLVAIGTIGDIVPLKDENRTLAKYGLRVINTGERKNLDRLIRACGLKPGHVTAENVSFVLVPHINAAGRMEHARLAAELFMTKDNGQADARVEDLIRCNSGRKSAQERIYEECVRRVESDFRQDDFLTVDLPDANEGVTGIAAGKLKDRYYKPAVILTPIGDGMYKGTGRGIEGVNLYDMLKENEELFTNFGGHAAACGFTMKAGALETLRSNLNRQAAALRAGKPELWERHIVPDLVLEADEVNRELAEQFTLLEPCGCQNEKPLVRFRAAADSVRRIGENGKYLCFDAELENMQRVRCIAFRAAEEARDVLEQAGGSAVQVTGSLQEKTWNGRSYLEMLVAEVENPRD</sequence>
<protein>
    <recommendedName>
        <fullName evidence="2">Single-stranded-DNA-specific exonuclease RecJ</fullName>
    </recommendedName>
</protein>
<name>A0A1I7GDI2_9FIRM</name>
<dbReference type="AlphaFoldDB" id="A0A1I7GDI2"/>
<dbReference type="Pfam" id="PF02272">
    <property type="entry name" value="DHHA1"/>
    <property type="match status" value="1"/>
</dbReference>
<proteinExistence type="inferred from homology"/>
<keyword evidence="5 9" id="KW-0269">Exonuclease</keyword>
<dbReference type="PANTHER" id="PTHR30255">
    <property type="entry name" value="SINGLE-STRANDED-DNA-SPECIFIC EXONUCLEASE RECJ"/>
    <property type="match status" value="1"/>
</dbReference>
<dbReference type="Pfam" id="PF01368">
    <property type="entry name" value="DHH"/>
    <property type="match status" value="1"/>
</dbReference>
<keyword evidence="4" id="KW-0378">Hydrolase</keyword>
<dbReference type="InterPro" id="IPR051673">
    <property type="entry name" value="SSDNA_exonuclease_RecJ"/>
</dbReference>
<accession>A0A1I7GDI2</accession>
<evidence type="ECO:0000256" key="2">
    <source>
        <dbReference type="ARBA" id="ARBA00019841"/>
    </source>
</evidence>
<dbReference type="STRING" id="155865.SAMN05216515_10737"/>
<dbReference type="InterPro" id="IPR041122">
    <property type="entry name" value="RecJ_OB"/>
</dbReference>
<dbReference type="NCBIfam" id="TIGR00644">
    <property type="entry name" value="recJ"/>
    <property type="match status" value="1"/>
</dbReference>
<dbReference type="InterPro" id="IPR001667">
    <property type="entry name" value="DDH_dom"/>
</dbReference>
<evidence type="ECO:0000259" key="7">
    <source>
        <dbReference type="Pfam" id="PF02272"/>
    </source>
</evidence>
<dbReference type="EMBL" id="FPBT01000006">
    <property type="protein sequence ID" value="SFU46483.1"/>
    <property type="molecule type" value="Genomic_DNA"/>
</dbReference>
<dbReference type="InterPro" id="IPR003156">
    <property type="entry name" value="DHHA1_dom"/>
</dbReference>
<dbReference type="Gene3D" id="3.90.1640.30">
    <property type="match status" value="1"/>
</dbReference>